<dbReference type="PROSITE" id="PS50157">
    <property type="entry name" value="ZINC_FINGER_C2H2_2"/>
    <property type="match status" value="1"/>
</dbReference>
<dbReference type="RefSeq" id="XP_024730459.1">
    <property type="nucleotide sequence ID" value="XM_024881453.1"/>
</dbReference>
<dbReference type="AlphaFoldDB" id="A0A2J6SRZ3"/>
<dbReference type="GeneID" id="36589530"/>
<dbReference type="SUPFAM" id="SSF57667">
    <property type="entry name" value="beta-beta-alpha zinc fingers"/>
    <property type="match status" value="1"/>
</dbReference>
<gene>
    <name evidence="3" type="ORF">K444DRAFT_619087</name>
</gene>
<evidence type="ECO:0000313" key="3">
    <source>
        <dbReference type="EMBL" id="PMD53555.1"/>
    </source>
</evidence>
<dbReference type="Proteomes" id="UP000235371">
    <property type="component" value="Unassembled WGS sequence"/>
</dbReference>
<dbReference type="SMART" id="SM00355">
    <property type="entry name" value="ZnF_C2H2"/>
    <property type="match status" value="2"/>
</dbReference>
<keyword evidence="1" id="KW-0479">Metal-binding</keyword>
<proteinExistence type="predicted"/>
<dbReference type="InParanoid" id="A0A2J6SRZ3"/>
<evidence type="ECO:0000256" key="1">
    <source>
        <dbReference type="PROSITE-ProRule" id="PRU00042"/>
    </source>
</evidence>
<keyword evidence="1" id="KW-0862">Zinc</keyword>
<dbReference type="GO" id="GO:0008270">
    <property type="term" value="F:zinc ion binding"/>
    <property type="evidence" value="ECO:0007669"/>
    <property type="project" value="UniProtKB-KW"/>
</dbReference>
<reference evidence="3 4" key="1">
    <citation type="submission" date="2016-04" db="EMBL/GenBank/DDBJ databases">
        <title>A degradative enzymes factory behind the ericoid mycorrhizal symbiosis.</title>
        <authorList>
            <consortium name="DOE Joint Genome Institute"/>
            <person name="Martino E."/>
            <person name="Morin E."/>
            <person name="Grelet G."/>
            <person name="Kuo A."/>
            <person name="Kohler A."/>
            <person name="Daghino S."/>
            <person name="Barry K."/>
            <person name="Choi C."/>
            <person name="Cichocki N."/>
            <person name="Clum A."/>
            <person name="Copeland A."/>
            <person name="Hainaut M."/>
            <person name="Haridas S."/>
            <person name="Labutti K."/>
            <person name="Lindquist E."/>
            <person name="Lipzen A."/>
            <person name="Khouja H.-R."/>
            <person name="Murat C."/>
            <person name="Ohm R."/>
            <person name="Olson A."/>
            <person name="Spatafora J."/>
            <person name="Veneault-Fourrey C."/>
            <person name="Henrissat B."/>
            <person name="Grigoriev I."/>
            <person name="Martin F."/>
            <person name="Perotto S."/>
        </authorList>
    </citation>
    <scope>NUCLEOTIDE SEQUENCE [LARGE SCALE GENOMIC DNA]</scope>
    <source>
        <strain evidence="3 4">E</strain>
    </source>
</reference>
<dbReference type="EMBL" id="KZ613872">
    <property type="protein sequence ID" value="PMD53555.1"/>
    <property type="molecule type" value="Genomic_DNA"/>
</dbReference>
<accession>A0A2J6SRZ3</accession>
<name>A0A2J6SRZ3_9HELO</name>
<evidence type="ECO:0000259" key="2">
    <source>
        <dbReference type="PROSITE" id="PS50157"/>
    </source>
</evidence>
<dbReference type="InterPro" id="IPR013087">
    <property type="entry name" value="Znf_C2H2_type"/>
</dbReference>
<dbReference type="InterPro" id="IPR036236">
    <property type="entry name" value="Znf_C2H2_sf"/>
</dbReference>
<organism evidence="3 4">
    <name type="scientific">Hyaloscypha bicolor E</name>
    <dbReference type="NCBI Taxonomy" id="1095630"/>
    <lineage>
        <taxon>Eukaryota</taxon>
        <taxon>Fungi</taxon>
        <taxon>Dikarya</taxon>
        <taxon>Ascomycota</taxon>
        <taxon>Pezizomycotina</taxon>
        <taxon>Leotiomycetes</taxon>
        <taxon>Helotiales</taxon>
        <taxon>Hyaloscyphaceae</taxon>
        <taxon>Hyaloscypha</taxon>
        <taxon>Hyaloscypha bicolor</taxon>
    </lineage>
</organism>
<feature type="domain" description="C2H2-type" evidence="2">
    <location>
        <begin position="74"/>
        <end position="104"/>
    </location>
</feature>
<sequence>MASTVFQPYSNNWDHSMAMGSPQAFQNQVYPMEFTPLPMQQQNSWAQDPTQMMQSQMAASFAPISLTTPVVQRMPCSWPSCTESFTRPSDLQRHIEAVHLGIKYHCLWIGCTNNGGRGYCRAEKLRTHQRQKHGFA</sequence>
<dbReference type="PROSITE" id="PS00028">
    <property type="entry name" value="ZINC_FINGER_C2H2_1"/>
    <property type="match status" value="1"/>
</dbReference>
<protein>
    <recommendedName>
        <fullName evidence="2">C2H2-type domain-containing protein</fullName>
    </recommendedName>
</protein>
<keyword evidence="4" id="KW-1185">Reference proteome</keyword>
<dbReference type="OrthoDB" id="2687452at2759"/>
<keyword evidence="1" id="KW-0863">Zinc-finger</keyword>
<dbReference type="Gene3D" id="3.30.160.60">
    <property type="entry name" value="Classic Zinc Finger"/>
    <property type="match status" value="1"/>
</dbReference>
<evidence type="ECO:0000313" key="4">
    <source>
        <dbReference type="Proteomes" id="UP000235371"/>
    </source>
</evidence>
<dbReference type="Pfam" id="PF00096">
    <property type="entry name" value="zf-C2H2"/>
    <property type="match status" value="1"/>
</dbReference>